<comment type="caution">
    <text evidence="7">The sequence shown here is derived from an EMBL/GenBank/DDBJ whole genome shotgun (WGS) entry which is preliminary data.</text>
</comment>
<evidence type="ECO:0000256" key="1">
    <source>
        <dbReference type="ARBA" id="ARBA00004370"/>
    </source>
</evidence>
<dbReference type="PANTHER" id="PTHR31422">
    <property type="entry name" value="BNAANNG28530D PROTEIN"/>
    <property type="match status" value="1"/>
</dbReference>
<name>A0A9Q0L066_9MAGN</name>
<keyword evidence="5" id="KW-0175">Coiled coil</keyword>
<reference evidence="7" key="1">
    <citation type="journal article" date="2023" name="Plant J.">
        <title>The genome of the king protea, Protea cynaroides.</title>
        <authorList>
            <person name="Chang J."/>
            <person name="Duong T.A."/>
            <person name="Schoeman C."/>
            <person name="Ma X."/>
            <person name="Roodt D."/>
            <person name="Barker N."/>
            <person name="Li Z."/>
            <person name="Van de Peer Y."/>
            <person name="Mizrachi E."/>
        </authorList>
    </citation>
    <scope>NUCLEOTIDE SEQUENCE</scope>
    <source>
        <tissue evidence="7">Young leaves</tissue>
    </source>
</reference>
<feature type="coiled-coil region" evidence="5">
    <location>
        <begin position="100"/>
        <end position="127"/>
    </location>
</feature>
<evidence type="ECO:0000313" key="8">
    <source>
        <dbReference type="Proteomes" id="UP001141806"/>
    </source>
</evidence>
<proteinExistence type="predicted"/>
<dbReference type="PROSITE" id="PS51775">
    <property type="entry name" value="GTD_BINDING"/>
    <property type="match status" value="1"/>
</dbReference>
<keyword evidence="2" id="KW-0812">Transmembrane</keyword>
<evidence type="ECO:0000256" key="5">
    <source>
        <dbReference type="SAM" id="Coils"/>
    </source>
</evidence>
<dbReference type="InterPro" id="IPR007656">
    <property type="entry name" value="GTD-bd"/>
</dbReference>
<evidence type="ECO:0000256" key="2">
    <source>
        <dbReference type="ARBA" id="ARBA00022692"/>
    </source>
</evidence>
<accession>A0A9Q0L066</accession>
<gene>
    <name evidence="7" type="ORF">NE237_010666</name>
</gene>
<dbReference type="Proteomes" id="UP001141806">
    <property type="component" value="Unassembled WGS sequence"/>
</dbReference>
<sequence>MDSETSVPSVFLKCCSCSCNCTLINGGSVTWQRSVKRKFDEFQDGLRNALFGYDQSSVARIDEIENECFALRRMVSNQQQIIQELYTELEVERSAASSAAMEAMKMILRLQREKAKIEMEARQFKRITELEKMANEQQEVLVLEELLYKRDLIIQALSCELQDYKQRILNFGVTEAEAEAEGEKSACGTPNRDDNVEFQHEFVSNDYPALRCNLNETDDNPDSEDDFDLNKYAFDETPRPFCDTPHTQERLQSLEHRIYEMGRNPSSNHFDGKFSGSRNIFDKGVIESELKKQEMKEMEEELQREIRILEELIEAKVEATQRKSKLLDDARYSFRVSESAMI</sequence>
<dbReference type="GO" id="GO:0016020">
    <property type="term" value="C:membrane"/>
    <property type="evidence" value="ECO:0007669"/>
    <property type="project" value="UniProtKB-SubCell"/>
</dbReference>
<keyword evidence="8" id="KW-1185">Reference proteome</keyword>
<feature type="domain" description="GTD-binding" evidence="6">
    <location>
        <begin position="66"/>
        <end position="165"/>
    </location>
</feature>
<dbReference type="AlphaFoldDB" id="A0A9Q0L066"/>
<evidence type="ECO:0000259" key="6">
    <source>
        <dbReference type="PROSITE" id="PS51775"/>
    </source>
</evidence>
<protein>
    <recommendedName>
        <fullName evidence="6">GTD-binding domain-containing protein</fullName>
    </recommendedName>
</protein>
<keyword evidence="4" id="KW-0472">Membrane</keyword>
<dbReference type="EMBL" id="JAMYWD010000002">
    <property type="protein sequence ID" value="KAJ4979886.1"/>
    <property type="molecule type" value="Genomic_DNA"/>
</dbReference>
<dbReference type="OrthoDB" id="1060521at2759"/>
<dbReference type="PANTHER" id="PTHR31422:SF0">
    <property type="entry name" value="MYOSIN-BINDING PROTEIN 7"/>
    <property type="match status" value="1"/>
</dbReference>
<dbReference type="GO" id="GO:0080115">
    <property type="term" value="F:myosin XI tail binding"/>
    <property type="evidence" value="ECO:0007669"/>
    <property type="project" value="UniProtKB-ARBA"/>
</dbReference>
<keyword evidence="3" id="KW-1133">Transmembrane helix</keyword>
<organism evidence="7 8">
    <name type="scientific">Protea cynaroides</name>
    <dbReference type="NCBI Taxonomy" id="273540"/>
    <lineage>
        <taxon>Eukaryota</taxon>
        <taxon>Viridiplantae</taxon>
        <taxon>Streptophyta</taxon>
        <taxon>Embryophyta</taxon>
        <taxon>Tracheophyta</taxon>
        <taxon>Spermatophyta</taxon>
        <taxon>Magnoliopsida</taxon>
        <taxon>Proteales</taxon>
        <taxon>Proteaceae</taxon>
        <taxon>Protea</taxon>
    </lineage>
</organism>
<evidence type="ECO:0000313" key="7">
    <source>
        <dbReference type="EMBL" id="KAJ4979886.1"/>
    </source>
</evidence>
<comment type="subcellular location">
    <subcellularLocation>
        <location evidence="1">Membrane</location>
    </subcellularLocation>
</comment>
<dbReference type="Pfam" id="PF04576">
    <property type="entry name" value="Zein-binding"/>
    <property type="match status" value="1"/>
</dbReference>
<evidence type="ECO:0000256" key="4">
    <source>
        <dbReference type="ARBA" id="ARBA00023136"/>
    </source>
</evidence>
<feature type="coiled-coil region" evidence="5">
    <location>
        <begin position="285"/>
        <end position="329"/>
    </location>
</feature>
<evidence type="ECO:0000256" key="3">
    <source>
        <dbReference type="ARBA" id="ARBA00022989"/>
    </source>
</evidence>